<comment type="caution">
    <text evidence="4">The sequence shown here is derived from an EMBL/GenBank/DDBJ whole genome shotgun (WGS) entry which is preliminary data.</text>
</comment>
<dbReference type="InterPro" id="IPR002562">
    <property type="entry name" value="3'-5'_exonuclease_dom"/>
</dbReference>
<keyword evidence="5" id="KW-1185">Reference proteome</keyword>
<dbReference type="GO" id="GO:0008408">
    <property type="term" value="F:3'-5' exonuclease activity"/>
    <property type="evidence" value="ECO:0007669"/>
    <property type="project" value="InterPro"/>
</dbReference>
<reference evidence="4" key="2">
    <citation type="submission" date="2021-02" db="EMBL/GenBank/DDBJ databases">
        <authorList>
            <person name="Kimball J.A."/>
            <person name="Haas M.W."/>
            <person name="Macchietto M."/>
            <person name="Kono T."/>
            <person name="Duquette J."/>
            <person name="Shao M."/>
        </authorList>
    </citation>
    <scope>NUCLEOTIDE SEQUENCE</scope>
    <source>
        <tissue evidence="4">Fresh leaf tissue</tissue>
    </source>
</reference>
<evidence type="ECO:0000256" key="1">
    <source>
        <dbReference type="ARBA" id="ARBA00022722"/>
    </source>
</evidence>
<dbReference type="GO" id="GO:0003676">
    <property type="term" value="F:nucleic acid binding"/>
    <property type="evidence" value="ECO:0007669"/>
    <property type="project" value="InterPro"/>
</dbReference>
<dbReference type="PANTHER" id="PTHR13620">
    <property type="entry name" value="3-5 EXONUCLEASE"/>
    <property type="match status" value="1"/>
</dbReference>
<name>A0A8J5VLH0_ZIZPA</name>
<dbReference type="GO" id="GO:0005737">
    <property type="term" value="C:cytoplasm"/>
    <property type="evidence" value="ECO:0007669"/>
    <property type="project" value="TreeGrafter"/>
</dbReference>
<reference evidence="4" key="1">
    <citation type="journal article" date="2021" name="bioRxiv">
        <title>Whole Genome Assembly and Annotation of Northern Wild Rice, Zizania palustris L., Supports a Whole Genome Duplication in the Zizania Genus.</title>
        <authorList>
            <person name="Haas M."/>
            <person name="Kono T."/>
            <person name="Macchietto M."/>
            <person name="Millas R."/>
            <person name="McGilp L."/>
            <person name="Shao M."/>
            <person name="Duquette J."/>
            <person name="Hirsch C.N."/>
            <person name="Kimball J."/>
        </authorList>
    </citation>
    <scope>NUCLEOTIDE SEQUENCE</scope>
    <source>
        <tissue evidence="4">Fresh leaf tissue</tissue>
    </source>
</reference>
<dbReference type="Pfam" id="PF01612">
    <property type="entry name" value="DNA_pol_A_exo1"/>
    <property type="match status" value="1"/>
</dbReference>
<gene>
    <name evidence="4" type="ORF">GUJ93_ZPchr0001g31112</name>
</gene>
<evidence type="ECO:0000313" key="4">
    <source>
        <dbReference type="EMBL" id="KAG8052023.1"/>
    </source>
</evidence>
<dbReference type="GO" id="GO:0006139">
    <property type="term" value="P:nucleobase-containing compound metabolic process"/>
    <property type="evidence" value="ECO:0007669"/>
    <property type="project" value="InterPro"/>
</dbReference>
<dbReference type="AlphaFoldDB" id="A0A8J5VLH0"/>
<feature type="domain" description="3'-5' exonuclease" evidence="3">
    <location>
        <begin position="122"/>
        <end position="292"/>
    </location>
</feature>
<protein>
    <recommendedName>
        <fullName evidence="3">3'-5' exonuclease domain-containing protein</fullName>
    </recommendedName>
</protein>
<accession>A0A8J5VLH0</accession>
<dbReference type="OrthoDB" id="446462at2759"/>
<dbReference type="CDD" id="cd06141">
    <property type="entry name" value="WRN_exo"/>
    <property type="match status" value="1"/>
</dbReference>
<evidence type="ECO:0000259" key="3">
    <source>
        <dbReference type="Pfam" id="PF01612"/>
    </source>
</evidence>
<dbReference type="EMBL" id="JAAALK010000288">
    <property type="protein sequence ID" value="KAG8052023.1"/>
    <property type="molecule type" value="Genomic_DNA"/>
</dbReference>
<keyword evidence="1" id="KW-0540">Nuclease</keyword>
<evidence type="ECO:0000313" key="5">
    <source>
        <dbReference type="Proteomes" id="UP000729402"/>
    </source>
</evidence>
<proteinExistence type="predicted"/>
<evidence type="ECO:0000256" key="2">
    <source>
        <dbReference type="ARBA" id="ARBA00022801"/>
    </source>
</evidence>
<sequence length="294" mass="31624">MAIAWASPLRRLLAAAGASARSFHSQPYQAKVGVAEILNGGVGKGVEAHDAKVESAVGGDSQRLLESCSARTLRLKKLGIPCKHMSTTLYNIRFGSAQINTTVAGDAEAADEWVRGVRANAPRGGRLIVGLDCEWKPKCHPSDPPNKVATLQLCTGTSCLILQLLYVSPFPASVRSLLGDPSVRFVGIGVGEDVAKLENGYGVTCAAPVDLQGKCNRRLGRYDGNRGLRLSGFAKKRRLGLSDFAREILGVAMEKSMTVTRSNWENSKLDDEQVRYACIDAYVSYSLGEKLLTN</sequence>
<dbReference type="Proteomes" id="UP000729402">
    <property type="component" value="Unassembled WGS sequence"/>
</dbReference>
<dbReference type="PANTHER" id="PTHR13620:SF121">
    <property type="entry name" value="EMB|CAB82946.1-RELATED"/>
    <property type="match status" value="1"/>
</dbReference>
<keyword evidence="2" id="KW-0378">Hydrolase</keyword>
<dbReference type="InterPro" id="IPR051132">
    <property type="entry name" value="3-5_Exonuclease_domain"/>
</dbReference>
<dbReference type="GO" id="GO:0005634">
    <property type="term" value="C:nucleus"/>
    <property type="evidence" value="ECO:0007669"/>
    <property type="project" value="TreeGrafter"/>
</dbReference>
<organism evidence="4 5">
    <name type="scientific">Zizania palustris</name>
    <name type="common">Northern wild rice</name>
    <dbReference type="NCBI Taxonomy" id="103762"/>
    <lineage>
        <taxon>Eukaryota</taxon>
        <taxon>Viridiplantae</taxon>
        <taxon>Streptophyta</taxon>
        <taxon>Embryophyta</taxon>
        <taxon>Tracheophyta</taxon>
        <taxon>Spermatophyta</taxon>
        <taxon>Magnoliopsida</taxon>
        <taxon>Liliopsida</taxon>
        <taxon>Poales</taxon>
        <taxon>Poaceae</taxon>
        <taxon>BOP clade</taxon>
        <taxon>Oryzoideae</taxon>
        <taxon>Oryzeae</taxon>
        <taxon>Zizaniinae</taxon>
        <taxon>Zizania</taxon>
    </lineage>
</organism>
<dbReference type="FunFam" id="3.30.420.10:FF:000054">
    <property type="entry name" value="Werner Syndrome-like exonuclease"/>
    <property type="match status" value="1"/>
</dbReference>